<accession>A0A1M7PQA7</accession>
<proteinExistence type="predicted"/>
<dbReference type="STRING" id="134849.SAMN05443668_103570"/>
<dbReference type="RefSeq" id="WP_073256734.1">
    <property type="nucleotide sequence ID" value="NZ_FRCS01000003.1"/>
</dbReference>
<gene>
    <name evidence="1" type="ORF">SAMN05443668_103570</name>
</gene>
<dbReference type="AlphaFoldDB" id="A0A1M7PQA7"/>
<protein>
    <submittedName>
        <fullName evidence="1">Uncharacterized protein</fullName>
    </submittedName>
</protein>
<dbReference type="Proteomes" id="UP000184440">
    <property type="component" value="Unassembled WGS sequence"/>
</dbReference>
<keyword evidence="2" id="KW-1185">Reference proteome</keyword>
<evidence type="ECO:0000313" key="1">
    <source>
        <dbReference type="EMBL" id="SHN19391.1"/>
    </source>
</evidence>
<dbReference type="EMBL" id="FRCS01000003">
    <property type="protein sequence ID" value="SHN19391.1"/>
    <property type="molecule type" value="Genomic_DNA"/>
</dbReference>
<organism evidence="1 2">
    <name type="scientific">Cryptosporangium aurantiacum</name>
    <dbReference type="NCBI Taxonomy" id="134849"/>
    <lineage>
        <taxon>Bacteria</taxon>
        <taxon>Bacillati</taxon>
        <taxon>Actinomycetota</taxon>
        <taxon>Actinomycetes</taxon>
        <taxon>Cryptosporangiales</taxon>
        <taxon>Cryptosporangiaceae</taxon>
        <taxon>Cryptosporangium</taxon>
    </lineage>
</organism>
<sequence length="144" mass="15355">MFPDSLNDWHAAVHAAAESIRAAPFADLDPARVGIALTRYAAVVAEPEDLDAAARWMAITETVIAVSDDLAFLPGGEALTIPLPDEPFPETPELWAALQVLWTAIYDGLQRYMLGANNAPMIACAAVTTRSLLRLIEAGSGARP</sequence>
<evidence type="ECO:0000313" key="2">
    <source>
        <dbReference type="Proteomes" id="UP000184440"/>
    </source>
</evidence>
<name>A0A1M7PQA7_9ACTN</name>
<reference evidence="1 2" key="1">
    <citation type="submission" date="2016-11" db="EMBL/GenBank/DDBJ databases">
        <authorList>
            <person name="Jaros S."/>
            <person name="Januszkiewicz K."/>
            <person name="Wedrychowicz H."/>
        </authorList>
    </citation>
    <scope>NUCLEOTIDE SEQUENCE [LARGE SCALE GENOMIC DNA]</scope>
    <source>
        <strain evidence="1 2">DSM 46144</strain>
    </source>
</reference>